<dbReference type="RefSeq" id="WP_131555446.1">
    <property type="nucleotide sequence ID" value="NZ_SJSK01000007.1"/>
</dbReference>
<accession>A0A4R0ML18</accession>
<sequence length="107" mass="12624">MSNVTNLILSFSLSENEQEILEELEKFSYNQNEFEIVSVNDDKLPNAWYGGTKNLETNLFIGAYNHFESEKFIDFLRKISWKEMGEVQVIIKGQFDDRFRVENIFSI</sequence>
<evidence type="ECO:0000313" key="2">
    <source>
        <dbReference type="Proteomes" id="UP000292884"/>
    </source>
</evidence>
<dbReference type="OrthoDB" id="884721at2"/>
<protein>
    <submittedName>
        <fullName evidence="1">Uncharacterized protein</fullName>
    </submittedName>
</protein>
<dbReference type="Proteomes" id="UP000292884">
    <property type="component" value="Unassembled WGS sequence"/>
</dbReference>
<proteinExistence type="predicted"/>
<reference evidence="1 2" key="1">
    <citation type="submission" date="2019-02" db="EMBL/GenBank/DDBJ databases">
        <title>Pedobacter sp. RP-1-13 sp. nov., isolated from Arctic soil.</title>
        <authorList>
            <person name="Dahal R.H."/>
        </authorList>
    </citation>
    <scope>NUCLEOTIDE SEQUENCE [LARGE SCALE GENOMIC DNA]</scope>
    <source>
        <strain evidence="1 2">RP-1-13</strain>
    </source>
</reference>
<evidence type="ECO:0000313" key="1">
    <source>
        <dbReference type="EMBL" id="TCC87331.1"/>
    </source>
</evidence>
<gene>
    <name evidence="1" type="ORF">EZ428_21775</name>
</gene>
<keyword evidence="2" id="KW-1185">Reference proteome</keyword>
<comment type="caution">
    <text evidence="1">The sequence shown here is derived from an EMBL/GenBank/DDBJ whole genome shotgun (WGS) entry which is preliminary data.</text>
</comment>
<organism evidence="1 2">
    <name type="scientific">Pedobacter frigiditerrae</name>
    <dbReference type="NCBI Taxonomy" id="2530452"/>
    <lineage>
        <taxon>Bacteria</taxon>
        <taxon>Pseudomonadati</taxon>
        <taxon>Bacteroidota</taxon>
        <taxon>Sphingobacteriia</taxon>
        <taxon>Sphingobacteriales</taxon>
        <taxon>Sphingobacteriaceae</taxon>
        <taxon>Pedobacter</taxon>
    </lineage>
</organism>
<dbReference type="EMBL" id="SJSK01000007">
    <property type="protein sequence ID" value="TCC87331.1"/>
    <property type="molecule type" value="Genomic_DNA"/>
</dbReference>
<name>A0A4R0ML18_9SPHI</name>
<dbReference type="AlphaFoldDB" id="A0A4R0ML18"/>